<reference evidence="2 3" key="1">
    <citation type="journal article" date="2018" name="Front. Plant Sci.">
        <title>Red Clover (Trifolium pratense) and Zigzag Clover (T. medium) - A Picture of Genomic Similarities and Differences.</title>
        <authorList>
            <person name="Dluhosova J."/>
            <person name="Istvanek J."/>
            <person name="Nedelnik J."/>
            <person name="Repkova J."/>
        </authorList>
    </citation>
    <scope>NUCLEOTIDE SEQUENCE [LARGE SCALE GENOMIC DNA]</scope>
    <source>
        <strain evidence="3">cv. 10/8</strain>
        <tissue evidence="2">Leaf</tissue>
    </source>
</reference>
<organism evidence="2 3">
    <name type="scientific">Trifolium medium</name>
    <dbReference type="NCBI Taxonomy" id="97028"/>
    <lineage>
        <taxon>Eukaryota</taxon>
        <taxon>Viridiplantae</taxon>
        <taxon>Streptophyta</taxon>
        <taxon>Embryophyta</taxon>
        <taxon>Tracheophyta</taxon>
        <taxon>Spermatophyta</taxon>
        <taxon>Magnoliopsida</taxon>
        <taxon>eudicotyledons</taxon>
        <taxon>Gunneridae</taxon>
        <taxon>Pentapetalae</taxon>
        <taxon>rosids</taxon>
        <taxon>fabids</taxon>
        <taxon>Fabales</taxon>
        <taxon>Fabaceae</taxon>
        <taxon>Papilionoideae</taxon>
        <taxon>50 kb inversion clade</taxon>
        <taxon>NPAAA clade</taxon>
        <taxon>Hologalegina</taxon>
        <taxon>IRL clade</taxon>
        <taxon>Trifolieae</taxon>
        <taxon>Trifolium</taxon>
    </lineage>
</organism>
<name>A0A392SYU3_9FABA</name>
<feature type="region of interest" description="Disordered" evidence="1">
    <location>
        <begin position="19"/>
        <end position="40"/>
    </location>
</feature>
<comment type="caution">
    <text evidence="2">The sequence shown here is derived from an EMBL/GenBank/DDBJ whole genome shotgun (WGS) entry which is preliminary data.</text>
</comment>
<sequence length="40" mass="4852">TRGTEEERIVVERKPTKKLKMEPSWTPAELIDEAEERRRR</sequence>
<feature type="non-terminal residue" evidence="2">
    <location>
        <position position="1"/>
    </location>
</feature>
<evidence type="ECO:0000313" key="2">
    <source>
        <dbReference type="EMBL" id="MCI54021.1"/>
    </source>
</evidence>
<proteinExistence type="predicted"/>
<keyword evidence="3" id="KW-1185">Reference proteome</keyword>
<evidence type="ECO:0000313" key="3">
    <source>
        <dbReference type="Proteomes" id="UP000265520"/>
    </source>
</evidence>
<accession>A0A392SYU3</accession>
<evidence type="ECO:0000256" key="1">
    <source>
        <dbReference type="SAM" id="MobiDB-lite"/>
    </source>
</evidence>
<protein>
    <submittedName>
        <fullName evidence="2">Uncharacterized protein</fullName>
    </submittedName>
</protein>
<dbReference type="EMBL" id="LXQA010472879">
    <property type="protein sequence ID" value="MCI54021.1"/>
    <property type="molecule type" value="Genomic_DNA"/>
</dbReference>
<dbReference type="Proteomes" id="UP000265520">
    <property type="component" value="Unassembled WGS sequence"/>
</dbReference>
<dbReference type="AlphaFoldDB" id="A0A392SYU3"/>